<gene>
    <name evidence="2" type="ORF">LCB40_02670</name>
</gene>
<feature type="transmembrane region" description="Helical" evidence="1">
    <location>
        <begin position="21"/>
        <end position="40"/>
    </location>
</feature>
<keyword evidence="1" id="KW-0472">Membrane</keyword>
<keyword evidence="3" id="KW-1185">Reference proteome</keyword>
<evidence type="ECO:0000313" key="2">
    <source>
        <dbReference type="EMBL" id="GFZ26387.1"/>
    </source>
</evidence>
<keyword evidence="1" id="KW-0812">Transmembrane</keyword>
<name>A0A916VH95_9LACO</name>
<sequence>MAKKISRDDYIIYLTAKAVNVAFWSVSLLLVLLAIGGYLLGRVTNLTILLLILAIELGLVALLEFVVSRENAKDTFVYDEQKISGSAYAIAKKTTAILLWPPIIIAIVLWLAYLIINFQSVPLLFLSLIAAVQEIITALTYVIAAMYFSNKVQA</sequence>
<evidence type="ECO:0000256" key="1">
    <source>
        <dbReference type="SAM" id="Phobius"/>
    </source>
</evidence>
<evidence type="ECO:0000313" key="3">
    <source>
        <dbReference type="Proteomes" id="UP000677218"/>
    </source>
</evidence>
<feature type="transmembrane region" description="Helical" evidence="1">
    <location>
        <begin position="97"/>
        <end position="116"/>
    </location>
</feature>
<comment type="caution">
    <text evidence="2">The sequence shown here is derived from an EMBL/GenBank/DDBJ whole genome shotgun (WGS) entry which is preliminary data.</text>
</comment>
<proteinExistence type="predicted"/>
<keyword evidence="1" id="KW-1133">Transmembrane helix</keyword>
<protein>
    <submittedName>
        <fullName evidence="2">Uncharacterized protein</fullName>
    </submittedName>
</protein>
<dbReference type="EMBL" id="BMAY01000002">
    <property type="protein sequence ID" value="GFZ26387.1"/>
    <property type="molecule type" value="Genomic_DNA"/>
</dbReference>
<dbReference type="Proteomes" id="UP000677218">
    <property type="component" value="Unassembled WGS sequence"/>
</dbReference>
<organism evidence="2 3">
    <name type="scientific">Lactobacillus corticis</name>
    <dbReference type="NCBI Taxonomy" id="2201249"/>
    <lineage>
        <taxon>Bacteria</taxon>
        <taxon>Bacillati</taxon>
        <taxon>Bacillota</taxon>
        <taxon>Bacilli</taxon>
        <taxon>Lactobacillales</taxon>
        <taxon>Lactobacillaceae</taxon>
        <taxon>Lactobacillus</taxon>
    </lineage>
</organism>
<accession>A0A916VH95</accession>
<reference evidence="2" key="1">
    <citation type="submission" date="2020-08" db="EMBL/GenBank/DDBJ databases">
        <title>Taxonomic study for Lactobacillus species isolated from hardwood bark.</title>
        <authorList>
            <person name="Tohno M."/>
            <person name="Tanizawa Y."/>
        </authorList>
    </citation>
    <scope>NUCLEOTIDE SEQUENCE</scope>
    <source>
        <strain evidence="2">B40</strain>
    </source>
</reference>
<feature type="transmembrane region" description="Helical" evidence="1">
    <location>
        <begin position="122"/>
        <end position="148"/>
    </location>
</feature>
<dbReference type="RefSeq" id="WP_212780097.1">
    <property type="nucleotide sequence ID" value="NZ_BMAY01000002.1"/>
</dbReference>
<dbReference type="AlphaFoldDB" id="A0A916VH95"/>
<feature type="transmembrane region" description="Helical" evidence="1">
    <location>
        <begin position="46"/>
        <end position="67"/>
    </location>
</feature>